<protein>
    <submittedName>
        <fullName evidence="4">Xanthine dehydrogenase family protein molybdopterin-binding subunit</fullName>
    </submittedName>
</protein>
<organism evidence="4 5">
    <name type="scientific">Pseudodonghicola flavimaris</name>
    <dbReference type="NCBI Taxonomy" id="3050036"/>
    <lineage>
        <taxon>Bacteria</taxon>
        <taxon>Pseudomonadati</taxon>
        <taxon>Pseudomonadota</taxon>
        <taxon>Alphaproteobacteria</taxon>
        <taxon>Rhodobacterales</taxon>
        <taxon>Paracoccaceae</taxon>
        <taxon>Pseudodonghicola</taxon>
    </lineage>
</organism>
<name>A0ABT7F157_9RHOB</name>
<keyword evidence="5" id="KW-1185">Reference proteome</keyword>
<evidence type="ECO:0000256" key="2">
    <source>
        <dbReference type="ARBA" id="ARBA00023002"/>
    </source>
</evidence>
<dbReference type="Gene3D" id="3.30.365.10">
    <property type="entry name" value="Aldehyde oxidase/xanthine dehydrogenase, molybdopterin binding domain"/>
    <property type="match status" value="4"/>
</dbReference>
<dbReference type="SUPFAM" id="SSF54665">
    <property type="entry name" value="CO dehydrogenase molybdoprotein N-domain-like"/>
    <property type="match status" value="1"/>
</dbReference>
<comment type="caution">
    <text evidence="4">The sequence shown here is derived from an EMBL/GenBank/DDBJ whole genome shotgun (WGS) entry which is preliminary data.</text>
</comment>
<reference evidence="4 5" key="1">
    <citation type="submission" date="2023-05" db="EMBL/GenBank/DDBJ databases">
        <title>Pseudodonghicola sp. nov.</title>
        <authorList>
            <person name="Huang J."/>
        </authorList>
    </citation>
    <scope>NUCLEOTIDE SEQUENCE [LARGE SCALE GENOMIC DNA]</scope>
    <source>
        <strain evidence="4 5">IC7</strain>
    </source>
</reference>
<proteinExistence type="predicted"/>
<evidence type="ECO:0000259" key="3">
    <source>
        <dbReference type="SMART" id="SM01008"/>
    </source>
</evidence>
<gene>
    <name evidence="4" type="ORF">QO033_11665</name>
</gene>
<dbReference type="InterPro" id="IPR037165">
    <property type="entry name" value="AldOxase/xan_DH_Mopterin-bd_sf"/>
</dbReference>
<dbReference type="Proteomes" id="UP001243757">
    <property type="component" value="Unassembled WGS sequence"/>
</dbReference>
<feature type="domain" description="Aldehyde oxidase/xanthine dehydrogenase a/b hammerhead" evidence="3">
    <location>
        <begin position="23"/>
        <end position="137"/>
    </location>
</feature>
<evidence type="ECO:0000256" key="1">
    <source>
        <dbReference type="ARBA" id="ARBA00022505"/>
    </source>
</evidence>
<accession>A0ABT7F157</accession>
<dbReference type="RefSeq" id="WP_284481151.1">
    <property type="nucleotide sequence ID" value="NZ_JASNJD010000007.1"/>
</dbReference>
<dbReference type="SMART" id="SM01008">
    <property type="entry name" value="Ald_Xan_dh_C"/>
    <property type="match status" value="1"/>
</dbReference>
<evidence type="ECO:0000313" key="5">
    <source>
        <dbReference type="Proteomes" id="UP001243757"/>
    </source>
</evidence>
<dbReference type="Pfam" id="PF01315">
    <property type="entry name" value="Ald_Xan_dh_C"/>
    <property type="match status" value="1"/>
</dbReference>
<dbReference type="InterPro" id="IPR016208">
    <property type="entry name" value="Ald_Oxase/xanthine_DH-like"/>
</dbReference>
<dbReference type="InterPro" id="IPR000674">
    <property type="entry name" value="Ald_Oxase/Xan_DH_a/b"/>
</dbReference>
<dbReference type="PANTHER" id="PTHR11908:SF132">
    <property type="entry name" value="ALDEHYDE OXIDASE 1-RELATED"/>
    <property type="match status" value="1"/>
</dbReference>
<sequence>MAETASGWIGAALRRREDLALTTGRGRFVDDIQPEGCLFLEVVRSPVAAGRITALDLEDARAAEGVVAVFSRVDLHICGEAAINMLIREAAVRLPLEVLADGKVSHVGQPVAAVVATSRALARDAADLVVLEVEEQQRVAPPIPVTRWHQGDAHAALAAAPVQVEARMDHARVAPMALEPRAALACGSGPRLEVFLSTQTPFRAREDICRILGMEPSQVHVTAPDVGGAFGGKASIYPEDLIVCFAARALQAPVKWVALRSEEFLAATHGRGGATGAALGLDRDGHMLALTADLAFQTGAWMPYSAYAPPRNAGRMLPGPYLLRDIDVHLTLQPGALAPVGIYRGAGRPEAVMLMERLVDKAARALGLDPLELRRRNLIPAAAMPYRTPTGETYDSGDLAGLLDRLEQVTGYGALRHRQAERRAAGEICGLGLALYVEPCGAGFETARLMLRPDGSFRADTGSSAQGQGRQTAVAQIVAEALFTRPDRVEVGSGDTDRLQTATGALASRSTAIGGSAMLTACTKLLERLRQAAATLWQQPFDQVRPAAGGLSVAGVRQDWAVLAPALEAAGLLPEPVEERYIAPGEAWASGAVLAEVGIDPETGVPEVERITWVDDAGRIVNPMLVEGQLLGGMAQGLGHALMERIVYDDDGQLLTGSLMDYAVPRAGDMPRAVRLEKRSIPSPANALGAKGVGEAGCIGVPPAVINAIQDAIAPYSARDLQPPLTGERIWRALNNLEDLT</sequence>
<dbReference type="Gene3D" id="3.90.1170.50">
    <property type="entry name" value="Aldehyde oxidase/xanthine dehydrogenase, a/b hammerhead"/>
    <property type="match status" value="1"/>
</dbReference>
<dbReference type="InterPro" id="IPR046867">
    <property type="entry name" value="AldOxase/xan_DH_MoCoBD2"/>
</dbReference>
<dbReference type="Pfam" id="PF02738">
    <property type="entry name" value="MoCoBD_1"/>
    <property type="match status" value="1"/>
</dbReference>
<dbReference type="InterPro" id="IPR036856">
    <property type="entry name" value="Ald_Oxase/Xan_DH_a/b_sf"/>
</dbReference>
<keyword evidence="1" id="KW-0500">Molybdenum</keyword>
<evidence type="ECO:0000313" key="4">
    <source>
        <dbReference type="EMBL" id="MDK3018337.1"/>
    </source>
</evidence>
<dbReference type="PANTHER" id="PTHR11908">
    <property type="entry name" value="XANTHINE DEHYDROGENASE"/>
    <property type="match status" value="1"/>
</dbReference>
<keyword evidence="2" id="KW-0560">Oxidoreductase</keyword>
<dbReference type="InterPro" id="IPR008274">
    <property type="entry name" value="AldOxase/xan_DH_MoCoBD1"/>
</dbReference>
<dbReference type="SUPFAM" id="SSF56003">
    <property type="entry name" value="Molybdenum cofactor-binding domain"/>
    <property type="match status" value="1"/>
</dbReference>
<dbReference type="EMBL" id="JASNJD010000007">
    <property type="protein sequence ID" value="MDK3018337.1"/>
    <property type="molecule type" value="Genomic_DNA"/>
</dbReference>
<dbReference type="Pfam" id="PF20256">
    <property type="entry name" value="MoCoBD_2"/>
    <property type="match status" value="1"/>
</dbReference>